<dbReference type="EMBL" id="KZ303870">
    <property type="protein sequence ID" value="PHZ07865.1"/>
    <property type="molecule type" value="Genomic_DNA"/>
</dbReference>
<accession>A0A2G4SGH8</accession>
<keyword evidence="4" id="KW-1185">Reference proteome</keyword>
<feature type="chain" id="PRO_5013686903" evidence="2">
    <location>
        <begin position="21"/>
        <end position="104"/>
    </location>
</feature>
<name>A0A2G4SGH8_RHIZD</name>
<feature type="region of interest" description="Disordered" evidence="1">
    <location>
        <begin position="21"/>
        <end position="104"/>
    </location>
</feature>
<evidence type="ECO:0000256" key="1">
    <source>
        <dbReference type="SAM" id="MobiDB-lite"/>
    </source>
</evidence>
<proteinExistence type="predicted"/>
<reference evidence="3 4" key="1">
    <citation type="journal article" date="2016" name="Proc. Natl. Acad. Sci. U.S.A.">
        <title>Lipid metabolic changes in an early divergent fungus govern the establishment of a mutualistic symbiosis with endobacteria.</title>
        <authorList>
            <person name="Lastovetsky O.A."/>
            <person name="Gaspar M.L."/>
            <person name="Mondo S.J."/>
            <person name="LaButti K.M."/>
            <person name="Sandor L."/>
            <person name="Grigoriev I.V."/>
            <person name="Henry S.A."/>
            <person name="Pawlowska T.E."/>
        </authorList>
    </citation>
    <scope>NUCLEOTIDE SEQUENCE [LARGE SCALE GENOMIC DNA]</scope>
    <source>
        <strain evidence="3 4">ATCC 52813</strain>
    </source>
</reference>
<sequence>MQIKIVILTICASLAAIGFASPASQNPDSLIPGSNLASDTNGTGLLVPGANDSGDTEVIQKRRPFRRPSRRPYRRPRPAPAPTAPTGPKAPEGPAGPTEPAPPS</sequence>
<dbReference type="RefSeq" id="XP_023461573.1">
    <property type="nucleotide sequence ID" value="XM_023612232.1"/>
</dbReference>
<gene>
    <name evidence="3" type="ORF">RHIMIDRAFT_271139</name>
</gene>
<dbReference type="Proteomes" id="UP000242254">
    <property type="component" value="Unassembled WGS sequence"/>
</dbReference>
<feature type="signal peptide" evidence="2">
    <location>
        <begin position="1"/>
        <end position="20"/>
    </location>
</feature>
<dbReference type="GeneID" id="35443221"/>
<dbReference type="AlphaFoldDB" id="A0A2G4SGH8"/>
<protein>
    <submittedName>
        <fullName evidence="3">Uncharacterized protein</fullName>
    </submittedName>
</protein>
<feature type="compositionally biased region" description="Low complexity" evidence="1">
    <location>
        <begin position="86"/>
        <end position="96"/>
    </location>
</feature>
<evidence type="ECO:0000256" key="2">
    <source>
        <dbReference type="SAM" id="SignalP"/>
    </source>
</evidence>
<organism evidence="3 4">
    <name type="scientific">Rhizopus microsporus ATCC 52813</name>
    <dbReference type="NCBI Taxonomy" id="1340429"/>
    <lineage>
        <taxon>Eukaryota</taxon>
        <taxon>Fungi</taxon>
        <taxon>Fungi incertae sedis</taxon>
        <taxon>Mucoromycota</taxon>
        <taxon>Mucoromycotina</taxon>
        <taxon>Mucoromycetes</taxon>
        <taxon>Mucorales</taxon>
        <taxon>Mucorineae</taxon>
        <taxon>Rhizopodaceae</taxon>
        <taxon>Rhizopus</taxon>
    </lineage>
</organism>
<evidence type="ECO:0000313" key="4">
    <source>
        <dbReference type="Proteomes" id="UP000242254"/>
    </source>
</evidence>
<evidence type="ECO:0000313" key="3">
    <source>
        <dbReference type="EMBL" id="PHZ07865.1"/>
    </source>
</evidence>
<keyword evidence="2" id="KW-0732">Signal</keyword>
<feature type="compositionally biased region" description="Basic residues" evidence="1">
    <location>
        <begin position="61"/>
        <end position="77"/>
    </location>
</feature>